<evidence type="ECO:0000259" key="8">
    <source>
        <dbReference type="Pfam" id="PF13873"/>
    </source>
</evidence>
<proteinExistence type="predicted"/>
<feature type="compositionally biased region" description="Polar residues" evidence="7">
    <location>
        <begin position="91"/>
        <end position="111"/>
    </location>
</feature>
<dbReference type="Pfam" id="PF13873">
    <property type="entry name" value="Myb_DNA-bind_5"/>
    <property type="match status" value="1"/>
</dbReference>
<evidence type="ECO:0000256" key="4">
    <source>
        <dbReference type="ARBA" id="ARBA00023125"/>
    </source>
</evidence>
<sequence>MKYCRLVFSLPFEVMTKKFFVIFKMELVEFKANRSTSGRVTNGQIRRLLHLMQQHRSVGRGQFMKPNARKEHEEIWAAISAELNALGGSHKSPNQWKKTGNRQSRSCTMPTERSPDELETCRCRTVQNRWVPWTGKFWSFFPATWWTVMGSLPKLVCRQLLKWSMLPLRMRVMLLPTLGNVGTQANADSLDIFEVEALEEVAMGQVLEVVPNKQQPKQRTNQSCVEEASSLIENHHAQLKEILERQHKEHMGVLNGIHDTLRALLENMPGATVA</sequence>
<evidence type="ECO:0000256" key="2">
    <source>
        <dbReference type="ARBA" id="ARBA00016807"/>
    </source>
</evidence>
<protein>
    <recommendedName>
        <fullName evidence="2">Regulatory protein zeste</fullName>
    </recommendedName>
</protein>
<gene>
    <name evidence="10" type="primary">LOC125776308</name>
</gene>
<evidence type="ECO:0000256" key="7">
    <source>
        <dbReference type="SAM" id="MobiDB-lite"/>
    </source>
</evidence>
<organism evidence="9 10">
    <name type="scientific">Bactrocera dorsalis</name>
    <name type="common">Oriental fruit fly</name>
    <name type="synonym">Dacus dorsalis</name>
    <dbReference type="NCBI Taxonomy" id="27457"/>
    <lineage>
        <taxon>Eukaryota</taxon>
        <taxon>Metazoa</taxon>
        <taxon>Ecdysozoa</taxon>
        <taxon>Arthropoda</taxon>
        <taxon>Hexapoda</taxon>
        <taxon>Insecta</taxon>
        <taxon>Pterygota</taxon>
        <taxon>Neoptera</taxon>
        <taxon>Endopterygota</taxon>
        <taxon>Diptera</taxon>
        <taxon>Brachycera</taxon>
        <taxon>Muscomorpha</taxon>
        <taxon>Tephritoidea</taxon>
        <taxon>Tephritidae</taxon>
        <taxon>Bactrocera</taxon>
        <taxon>Bactrocera</taxon>
    </lineage>
</organism>
<evidence type="ECO:0000256" key="5">
    <source>
        <dbReference type="ARBA" id="ARBA00023163"/>
    </source>
</evidence>
<dbReference type="RefSeq" id="XP_049303865.1">
    <property type="nucleotide sequence ID" value="XM_049447908.1"/>
</dbReference>
<evidence type="ECO:0000256" key="3">
    <source>
        <dbReference type="ARBA" id="ARBA00023015"/>
    </source>
</evidence>
<reference evidence="9" key="1">
    <citation type="submission" date="2025-05" db="UniProtKB">
        <authorList>
            <consortium name="RefSeq"/>
        </authorList>
    </citation>
    <scope>NUCLEOTIDE SEQUENCE [LARGE SCALE GENOMIC DNA]</scope>
</reference>
<comment type="function">
    <text evidence="6">Involved in transvection phenomena (= synapsis-dependent gene expression), where the synaptic pairing of chromosomes carrying genes with which zeste interacts influences the expression of these genes. Zeste binds to DNA and stimulates transcription from a nearby promoter.</text>
</comment>
<accession>A0ABM3J3R2</accession>
<dbReference type="InterPro" id="IPR028002">
    <property type="entry name" value="Myb_DNA-bind_5"/>
</dbReference>
<evidence type="ECO:0000313" key="9">
    <source>
        <dbReference type="Proteomes" id="UP001652620"/>
    </source>
</evidence>
<evidence type="ECO:0000256" key="1">
    <source>
        <dbReference type="ARBA" id="ARBA00011764"/>
    </source>
</evidence>
<comment type="subunit">
    <text evidence="1">Self-associates forming complexes of several hundred monomers.</text>
</comment>
<keyword evidence="5" id="KW-0804">Transcription</keyword>
<keyword evidence="9" id="KW-1185">Reference proteome</keyword>
<evidence type="ECO:0000256" key="6">
    <source>
        <dbReference type="ARBA" id="ARBA00025466"/>
    </source>
</evidence>
<keyword evidence="4" id="KW-0238">DNA-binding</keyword>
<reference evidence="10" key="2">
    <citation type="submission" date="2025-08" db="UniProtKB">
        <authorList>
            <consortium name="RefSeq"/>
        </authorList>
    </citation>
    <scope>IDENTIFICATION</scope>
    <source>
        <tissue evidence="10">Adult</tissue>
    </source>
</reference>
<keyword evidence="3" id="KW-0805">Transcription regulation</keyword>
<feature type="domain" description="Myb/SANT-like DNA-binding" evidence="8">
    <location>
        <begin position="39"/>
        <end position="98"/>
    </location>
</feature>
<evidence type="ECO:0000313" key="10">
    <source>
        <dbReference type="RefSeq" id="XP_049303865.1"/>
    </source>
</evidence>
<feature type="region of interest" description="Disordered" evidence="7">
    <location>
        <begin position="90"/>
        <end position="114"/>
    </location>
</feature>
<name>A0ABM3J3R2_BACDO</name>
<dbReference type="GeneID" id="125776308"/>
<dbReference type="Proteomes" id="UP001652620">
    <property type="component" value="Chromosome 2"/>
</dbReference>